<sequence length="51" mass="5496">MPINKDSLPLGCLCKGETFLPMGKRQGLPVSPLQTPDYGEKILILPMPISG</sequence>
<name>A0AAV3WIE6_9CYAN</name>
<comment type="caution">
    <text evidence="1">The sequence shown here is derived from an EMBL/GenBank/DDBJ whole genome shotgun (WGS) entry which is preliminary data.</text>
</comment>
<accession>A0AAV3WIE6</accession>
<evidence type="ECO:0000313" key="1">
    <source>
        <dbReference type="EMBL" id="GET39204.1"/>
    </source>
</evidence>
<dbReference type="Proteomes" id="UP001050975">
    <property type="component" value="Unassembled WGS sequence"/>
</dbReference>
<dbReference type="AlphaFoldDB" id="A0AAV3WIE6"/>
<evidence type="ECO:0000313" key="2">
    <source>
        <dbReference type="Proteomes" id="UP001050975"/>
    </source>
</evidence>
<keyword evidence="2" id="KW-1185">Reference proteome</keyword>
<reference evidence="1" key="1">
    <citation type="submission" date="2019-10" db="EMBL/GenBank/DDBJ databases">
        <title>Draft genome sequece of Microseira wollei NIES-4236.</title>
        <authorList>
            <person name="Yamaguchi H."/>
            <person name="Suzuki S."/>
            <person name="Kawachi M."/>
        </authorList>
    </citation>
    <scope>NUCLEOTIDE SEQUENCE</scope>
    <source>
        <strain evidence="1">NIES-4236</strain>
    </source>
</reference>
<proteinExistence type="predicted"/>
<gene>
    <name evidence="1" type="ORF">MiSe_39680</name>
</gene>
<dbReference type="EMBL" id="BLAY01000061">
    <property type="protein sequence ID" value="GET39204.1"/>
    <property type="molecule type" value="Genomic_DNA"/>
</dbReference>
<protein>
    <submittedName>
        <fullName evidence="1">Uncharacterized protein</fullName>
    </submittedName>
</protein>
<organism evidence="1 2">
    <name type="scientific">Microseira wollei NIES-4236</name>
    <dbReference type="NCBI Taxonomy" id="2530354"/>
    <lineage>
        <taxon>Bacteria</taxon>
        <taxon>Bacillati</taxon>
        <taxon>Cyanobacteriota</taxon>
        <taxon>Cyanophyceae</taxon>
        <taxon>Oscillatoriophycideae</taxon>
        <taxon>Aerosakkonematales</taxon>
        <taxon>Aerosakkonemataceae</taxon>
        <taxon>Microseira</taxon>
    </lineage>
</organism>